<dbReference type="VEuPathDB" id="PlasmoDB:PVP01_0100300"/>
<feature type="region of interest" description="Disordered" evidence="1">
    <location>
        <begin position="229"/>
        <end position="305"/>
    </location>
</feature>
<dbReference type="VEuPathDB" id="PlasmoDB:PVX_063690"/>
<name>A0A564ZN71_PLAVI</name>
<evidence type="ECO:0000256" key="1">
    <source>
        <dbReference type="SAM" id="MobiDB-lite"/>
    </source>
</evidence>
<reference evidence="3" key="1">
    <citation type="submission" date="2016-07" db="EMBL/GenBank/DDBJ databases">
        <authorList>
            <consortium name="Pathogen Informatics"/>
        </authorList>
    </citation>
    <scope>NUCLEOTIDE SEQUENCE [LARGE SCALE GENOMIC DNA]</scope>
</reference>
<dbReference type="OrthoDB" id="389092at2759"/>
<proteinExistence type="predicted"/>
<feature type="region of interest" description="Disordered" evidence="1">
    <location>
        <begin position="324"/>
        <end position="346"/>
    </location>
</feature>
<evidence type="ECO:0000313" key="2">
    <source>
        <dbReference type="EMBL" id="VUZ93024.1"/>
    </source>
</evidence>
<gene>
    <name evidence="2" type="ORF">PVP01_0100300</name>
</gene>
<accession>A0A564ZN71</accession>
<evidence type="ECO:0000313" key="3">
    <source>
        <dbReference type="Proteomes" id="UP000220605"/>
    </source>
</evidence>
<feature type="compositionally biased region" description="Basic and acidic residues" evidence="1">
    <location>
        <begin position="324"/>
        <end position="338"/>
    </location>
</feature>
<dbReference type="VEuPathDB" id="PlasmoDB:PVPAM_020007300"/>
<dbReference type="InterPro" id="IPR008780">
    <property type="entry name" value="Plasmodium_Vir"/>
</dbReference>
<sequence>MEECRNHAGDYLTYRCYTELNYYFNKIVTLSDESEEKLRNVLSNMTYRNYDMRSIPLIFKKIGTFFTGDKAFAYSGQKPSCIYVNYWLNNELNKSYYNERKYEFDVFKDFANKFTRVRGRTLDNSCSSYMEDYNEVKWKRIKILYELYDKFEKFMSSKKYNTLQCYEINFLRNIFNEFINNNDGKDDELMDKLIKFKELLKKNPLLIKAKCQNEINHFKSPEQYLHKKNQEREKAAQEKAAQEKAAQEKAAQEKAAQEKAAQEKAAQAEEERAKQLSKAGEERAQLQTDQKTLLKIPPNSEQTLTLTDASGIDLLLETQRRTLEIRPSKRHEDSEGQKFTDPTQFTSKPLRVDQESLEYTEIKNTVLENANMHQSITPGVFGTLKNTITDVLGEVDPVPVVGVSGGMGALFLLFRYTPVGTFFRGSRRRQRIPNRFYGEYPEFFPGFQGYGDGYFPNDRFNIAYGAE</sequence>
<dbReference type="Proteomes" id="UP000220605">
    <property type="component" value="Chromosome 1"/>
</dbReference>
<organism evidence="2 3">
    <name type="scientific">Plasmodium vivax</name>
    <name type="common">malaria parasite P. vivax</name>
    <dbReference type="NCBI Taxonomy" id="5855"/>
    <lineage>
        <taxon>Eukaryota</taxon>
        <taxon>Sar</taxon>
        <taxon>Alveolata</taxon>
        <taxon>Apicomplexa</taxon>
        <taxon>Aconoidasida</taxon>
        <taxon>Haemosporida</taxon>
        <taxon>Plasmodiidae</taxon>
        <taxon>Plasmodium</taxon>
        <taxon>Plasmodium (Plasmodium)</taxon>
    </lineage>
</organism>
<dbReference type="VEuPathDB" id="PlasmoDB:PVW1_040006600"/>
<dbReference type="AlphaFoldDB" id="A0A564ZN71"/>
<feature type="compositionally biased region" description="Basic and acidic residues" evidence="1">
    <location>
        <begin position="229"/>
        <end position="284"/>
    </location>
</feature>
<dbReference type="Pfam" id="PF05795">
    <property type="entry name" value="Plasmodium_Vir"/>
    <property type="match status" value="1"/>
</dbReference>
<protein>
    <submittedName>
        <fullName evidence="2">VIR protein</fullName>
    </submittedName>
</protein>
<dbReference type="EMBL" id="LT635612">
    <property type="protein sequence ID" value="VUZ93024.1"/>
    <property type="molecule type" value="Genomic_DNA"/>
</dbReference>